<comment type="caution">
    <text evidence="1">The sequence shown here is derived from an EMBL/GenBank/DDBJ whole genome shotgun (WGS) entry which is preliminary data.</text>
</comment>
<dbReference type="Gene3D" id="1.10.238.160">
    <property type="match status" value="1"/>
</dbReference>
<reference evidence="1 2" key="1">
    <citation type="submission" date="2019-03" db="EMBL/GenBank/DDBJ databases">
        <title>Genomic Encyclopedia of Type Strains, Phase IV (KMG-IV): sequencing the most valuable type-strain genomes for metagenomic binning, comparative biology and taxonomic classification.</title>
        <authorList>
            <person name="Goeker M."/>
        </authorList>
    </citation>
    <scope>NUCLEOTIDE SEQUENCE [LARGE SCALE GENOMIC DNA]</scope>
    <source>
        <strain evidence="1 2">DSM 1837</strain>
    </source>
</reference>
<protein>
    <submittedName>
        <fullName evidence="1">AlpA family transcriptional regulator</fullName>
    </submittedName>
</protein>
<organism evidence="1 2">
    <name type="scientific">Simplicispira metamorpha</name>
    <dbReference type="NCBI Taxonomy" id="80881"/>
    <lineage>
        <taxon>Bacteria</taxon>
        <taxon>Pseudomonadati</taxon>
        <taxon>Pseudomonadota</taxon>
        <taxon>Betaproteobacteria</taxon>
        <taxon>Burkholderiales</taxon>
        <taxon>Comamonadaceae</taxon>
        <taxon>Simplicispira</taxon>
    </lineage>
</organism>
<name>A0A4R2ND10_9BURK</name>
<dbReference type="Proteomes" id="UP000295182">
    <property type="component" value="Unassembled WGS sequence"/>
</dbReference>
<evidence type="ECO:0000313" key="2">
    <source>
        <dbReference type="Proteomes" id="UP000295182"/>
    </source>
</evidence>
<accession>A0A4R2ND10</accession>
<dbReference type="AlphaFoldDB" id="A0A4R2ND10"/>
<dbReference type="InterPro" id="IPR010260">
    <property type="entry name" value="AlpA"/>
</dbReference>
<keyword evidence="2" id="KW-1185">Reference proteome</keyword>
<dbReference type="Pfam" id="PF05930">
    <property type="entry name" value="Phage_AlpA"/>
    <property type="match status" value="1"/>
</dbReference>
<sequence length="83" mass="9468">MLGFWFFVAINQDFAMNPAQAPAQQFQDSLLRVPTITERMGVSRSYWWKGVKEGRFPAGIKLSTRVTVWRASEIDSLIANFGK</sequence>
<evidence type="ECO:0000313" key="1">
    <source>
        <dbReference type="EMBL" id="TCP19111.1"/>
    </source>
</evidence>
<gene>
    <name evidence="1" type="ORF">EV674_107108</name>
</gene>
<proteinExistence type="predicted"/>
<dbReference type="EMBL" id="SLXH01000007">
    <property type="protein sequence ID" value="TCP19111.1"/>
    <property type="molecule type" value="Genomic_DNA"/>
</dbReference>